<protein>
    <recommendedName>
        <fullName evidence="4">ShKT domain-containing protein</fullName>
    </recommendedName>
</protein>
<evidence type="ECO:0000256" key="1">
    <source>
        <dbReference type="SAM" id="MobiDB-lite"/>
    </source>
</evidence>
<dbReference type="Proteomes" id="UP000256970">
    <property type="component" value="Unassembled WGS sequence"/>
</dbReference>
<reference evidence="2 3" key="1">
    <citation type="submission" date="2016-10" db="EMBL/GenBank/DDBJ databases">
        <authorList>
            <person name="Cai Z."/>
        </authorList>
    </citation>
    <scope>NUCLEOTIDE SEQUENCE [LARGE SCALE GENOMIC DNA]</scope>
</reference>
<evidence type="ECO:0000313" key="2">
    <source>
        <dbReference type="EMBL" id="SZX72907.1"/>
    </source>
</evidence>
<feature type="region of interest" description="Disordered" evidence="1">
    <location>
        <begin position="130"/>
        <end position="178"/>
    </location>
</feature>
<proteinExistence type="predicted"/>
<evidence type="ECO:0008006" key="4">
    <source>
        <dbReference type="Google" id="ProtNLM"/>
    </source>
</evidence>
<evidence type="ECO:0000313" key="3">
    <source>
        <dbReference type="Proteomes" id="UP000256970"/>
    </source>
</evidence>
<gene>
    <name evidence="2" type="ORF">BQ4739_LOCUS13042</name>
</gene>
<accession>A0A383W5J0</accession>
<name>A0A383W5J0_TETOB</name>
<dbReference type="AlphaFoldDB" id="A0A383W5J0"/>
<dbReference type="EMBL" id="FNXT01001175">
    <property type="protein sequence ID" value="SZX72907.1"/>
    <property type="molecule type" value="Genomic_DNA"/>
</dbReference>
<feature type="compositionally biased region" description="Low complexity" evidence="1">
    <location>
        <begin position="133"/>
        <end position="151"/>
    </location>
</feature>
<organism evidence="2 3">
    <name type="scientific">Tetradesmus obliquus</name>
    <name type="common">Green alga</name>
    <name type="synonym">Acutodesmus obliquus</name>
    <dbReference type="NCBI Taxonomy" id="3088"/>
    <lineage>
        <taxon>Eukaryota</taxon>
        <taxon>Viridiplantae</taxon>
        <taxon>Chlorophyta</taxon>
        <taxon>core chlorophytes</taxon>
        <taxon>Chlorophyceae</taxon>
        <taxon>CS clade</taxon>
        <taxon>Sphaeropleales</taxon>
        <taxon>Scenedesmaceae</taxon>
        <taxon>Tetradesmus</taxon>
    </lineage>
</organism>
<keyword evidence="3" id="KW-1185">Reference proteome</keyword>
<sequence length="821" mass="86508">MNHGVEDKCDKSKDWRQCKGCVKVSDPSDAPDMLWRGLNAYNHCPLLAKDVPRHSLCEACASCGRRFLGGVEGYSRGTAGSLHCADCSDSGRGGFFRVTGSRLGAAMPAAGVQAQAAAFAAALGSAARRHSRSSSSSSTTTTSSSSSSSSSRTRRRALHLAPSDGVEAVQANSTGVRPHTALSLSEQQLLSDYYAGRLQPAQPAGQTIVSAAASAQQYTWAKPEWGQYRRRAVVLADPSGRSEGFSIWAWDVAPESAVNITLAVLSAIVGELHNDARSRLASSNPPSKFALIQRPQQVWTDIPEQSVWKGTAIGAKDYAGVGGTAYLPVTVCDSRNVLETADDPYWFESILVHEFAHHIHAVALSGCEQAAVDGAYASALAAGSYSRGIYMMSTVYEYFACAAEGWFQGTCRDDVNDGIISRPRLLVRDPTLFSLFSFIFTADVQRFSYRSLCPNCNSDFRAEADVRLPQQAAPAPIIDLQLEKCATSANNWRPVPHNAPDCSDKQPGCRARAIAGQCDTHTDMLTHCQLACGVCWQVSSSAGCIDRDASCFVAASVQGRCQSDADMGPQGMGCLLSCGNCDGSPSHSPDVPRPSPDPSPLLPHPAAPCCPILLPLAVPSCCPLLPSPSPVPSPCGTCASRHCTARQGCCLDHSDQAHLTCTCNSSRGLEPSPAGNSSAPSGGAAPSCGWALRMRSRHWQLPADAAVALPFWLAGPRAAGAAAAATPVCPLQGLAVFAGSKGSNPLGAGLVLQRRVECRASGWARLQPAVGAAALGESCAAGRSSLLFNTSLPVGGVRGDCWLVLLRLADGSRQSMTWMFY</sequence>